<accession>A0A7S3JWD2</accession>
<dbReference type="AlphaFoldDB" id="A0A7S3JWD2"/>
<proteinExistence type="predicted"/>
<dbReference type="EMBL" id="HBIJ01008370">
    <property type="protein sequence ID" value="CAE0365177.1"/>
    <property type="molecule type" value="Transcribed_RNA"/>
</dbReference>
<feature type="compositionally biased region" description="Basic residues" evidence="1">
    <location>
        <begin position="46"/>
        <end position="57"/>
    </location>
</feature>
<dbReference type="Gene3D" id="1.20.5.170">
    <property type="match status" value="1"/>
</dbReference>
<name>A0A7S3JWD2_9STRA</name>
<sequence>MNDMVEEEADMGTYSAANIDIDAIASAKSLGDAMRLLAPQLEGLPRRSRGKYGKRKHLSAEEKAELTRRRNRENARSTRMRRKMYIKHLQDVAEKLQKRHEEINAKMAKPPPDGYSRQREAARCFFLMRGNCVTNIDKWLQILSPQIILTLPVTPYRTFPASELQNTIRRIIGISSIANDCASLQSFLSDLGQRRALTKEDYLSSGEKEKTSYRQRDTLSSRHLSYNTPLLTFQVDQGSIVHSNNAYLCQWTAKISCIEDDEIQVSISHTGMARILFF</sequence>
<organism evidence="2">
    <name type="scientific">Aureoumbra lagunensis</name>
    <dbReference type="NCBI Taxonomy" id="44058"/>
    <lineage>
        <taxon>Eukaryota</taxon>
        <taxon>Sar</taxon>
        <taxon>Stramenopiles</taxon>
        <taxon>Ochrophyta</taxon>
        <taxon>Pelagophyceae</taxon>
        <taxon>Pelagomonadales</taxon>
        <taxon>Aureoumbra</taxon>
    </lineage>
</organism>
<dbReference type="CDD" id="cd14809">
    <property type="entry name" value="bZIP_AUREO-like"/>
    <property type="match status" value="1"/>
</dbReference>
<feature type="compositionally biased region" description="Basic and acidic residues" evidence="1">
    <location>
        <begin position="58"/>
        <end position="76"/>
    </location>
</feature>
<evidence type="ECO:0008006" key="3">
    <source>
        <dbReference type="Google" id="ProtNLM"/>
    </source>
</evidence>
<feature type="region of interest" description="Disordered" evidence="1">
    <location>
        <begin position="45"/>
        <end position="78"/>
    </location>
</feature>
<evidence type="ECO:0000256" key="1">
    <source>
        <dbReference type="SAM" id="MobiDB-lite"/>
    </source>
</evidence>
<gene>
    <name evidence="2" type="ORF">ALAG00032_LOCUS5919</name>
</gene>
<reference evidence="2" key="1">
    <citation type="submission" date="2021-01" db="EMBL/GenBank/DDBJ databases">
        <authorList>
            <person name="Corre E."/>
            <person name="Pelletier E."/>
            <person name="Niang G."/>
            <person name="Scheremetjew M."/>
            <person name="Finn R."/>
            <person name="Kale V."/>
            <person name="Holt S."/>
            <person name="Cochrane G."/>
            <person name="Meng A."/>
            <person name="Brown T."/>
            <person name="Cohen L."/>
        </authorList>
    </citation>
    <scope>NUCLEOTIDE SEQUENCE</scope>
    <source>
        <strain evidence="2">CCMP1510</strain>
    </source>
</reference>
<protein>
    <recommendedName>
        <fullName evidence="3">BZIP domain-containing protein</fullName>
    </recommendedName>
</protein>
<evidence type="ECO:0000313" key="2">
    <source>
        <dbReference type="EMBL" id="CAE0365177.1"/>
    </source>
</evidence>